<keyword evidence="2" id="KW-1185">Reference proteome</keyword>
<gene>
    <name evidence="1" type="ORF">C900_04897</name>
</gene>
<organism evidence="1 2">
    <name type="scientific">Fulvivirga imtechensis AK7</name>
    <dbReference type="NCBI Taxonomy" id="1237149"/>
    <lineage>
        <taxon>Bacteria</taxon>
        <taxon>Pseudomonadati</taxon>
        <taxon>Bacteroidota</taxon>
        <taxon>Cytophagia</taxon>
        <taxon>Cytophagales</taxon>
        <taxon>Fulvivirgaceae</taxon>
        <taxon>Fulvivirga</taxon>
    </lineage>
</organism>
<evidence type="ECO:0000313" key="2">
    <source>
        <dbReference type="Proteomes" id="UP000011135"/>
    </source>
</evidence>
<name>L8JQM1_9BACT</name>
<dbReference type="eggNOG" id="COG1672">
    <property type="taxonomic scope" value="Bacteria"/>
</dbReference>
<dbReference type="RefSeq" id="WP_009582050.1">
    <property type="nucleotide sequence ID" value="NZ_AMZN01000070.1"/>
</dbReference>
<evidence type="ECO:0000313" key="1">
    <source>
        <dbReference type="EMBL" id="ELR69672.1"/>
    </source>
</evidence>
<dbReference type="EMBL" id="AMZN01000070">
    <property type="protein sequence ID" value="ELR69672.1"/>
    <property type="molecule type" value="Genomic_DNA"/>
</dbReference>
<dbReference type="SUPFAM" id="SSF52540">
    <property type="entry name" value="P-loop containing nucleoside triphosphate hydrolases"/>
    <property type="match status" value="1"/>
</dbReference>
<comment type="caution">
    <text evidence="1">The sequence shown here is derived from an EMBL/GenBank/DDBJ whole genome shotgun (WGS) entry which is preliminary data.</text>
</comment>
<accession>L8JQM1</accession>
<dbReference type="STRING" id="1237149.C900_04897"/>
<dbReference type="InterPro" id="IPR027417">
    <property type="entry name" value="P-loop_NTPase"/>
</dbReference>
<proteinExistence type="predicted"/>
<sequence>MNKELESQYTHFKTLIEEYYLPVFNAKIDHHIQFIEKTGELQSDILKYEYDFSNVRPALLHHISYKEDLLKLATALFTFEPEVHFDVDYRAYNQALNVYLETVPKEVSRPQDSERFRMQSGDSYLLGFAKWWKRTGYTFSVLPVKMANGFRTLFKETKKELPLWKHSIEFRNISAYYFREILPSRLSVLEEIMYGAFTSSSHLLLKVDEEIDLSFSRFLTTGDIGFPHPGNHEKKIGDEIRRLQALKTDLKNKAEDIYNGVFEEFQDKYLKAGTIEVNNRRFGQTRQRKKHRVLVNKYTRLVRGWQNTLLVLSDDWGIDLELYALIYTGLKDYHSHMITFDERLALVVEQKLSHIKSFLNHCKEDIERSDEKTNKDILEKELLSVKRELVTSYVPDTNQLMLAQDLPSLINDLESRIDKGIRAISERRAVVRKMNYEQPISSGSISYISPYELVNFESWPQFLKVFKSTKVAITDQLNQLQNRVMDIGHIAEFNLESAVSLYEVNEAGDDPRSIALEGIKRTIEKVEGIEEALARLSVNVKENLSGGFDKFRDSLVRFTNSDNIYEVRVRIARGKAVERSRQYKAEFINRFRNTLPAIVLFAKTKYARFSGVVNKIFRRYGISGQQAVPTELADFLAETEKSIEKLPFVYQRLFKTEPLSDANFFEGRTEELVHLNNAYNNWMKGRFATAAVVGEKGSGITTLMNFYLQDLSTASKVYRFAPGRHYHTSDELLSFLSEELGCACTTQEELVTFLNHEKKVIVLENIQRLYLKKVNGFGALKLFTELLSLTSRKVFWIVSCTSYSWEYLNKTINLSDHFSYTVLLKEFDDDTIINIINKRHRVSGYNIEFEPAASDLNNKKFKRLGKEEQQTMLERSYFSDLNKIARSNVSLALIYWLRSTNEIHENTIFIGSLKEIDFSFMKNLPAEKVFVLANLLLHERLSEQDFCNVTGYSRSKTRSLLQPLLEDGVTVLQNEQYTINPLLYRQTINMLRMKNIIH</sequence>
<dbReference type="OrthoDB" id="1109088at2"/>
<dbReference type="Proteomes" id="UP000011135">
    <property type="component" value="Unassembled WGS sequence"/>
</dbReference>
<dbReference type="AlphaFoldDB" id="L8JQM1"/>
<protein>
    <recommendedName>
        <fullName evidence="3">ATP-binding protein</fullName>
    </recommendedName>
</protein>
<reference evidence="1 2" key="1">
    <citation type="submission" date="2012-12" db="EMBL/GenBank/DDBJ databases">
        <title>Genome assembly of Fulvivirga imtechensis AK7.</title>
        <authorList>
            <person name="Nupur N."/>
            <person name="Khatri I."/>
            <person name="Kumar R."/>
            <person name="Subramanian S."/>
            <person name="Pinnaka A."/>
        </authorList>
    </citation>
    <scope>NUCLEOTIDE SEQUENCE [LARGE SCALE GENOMIC DNA]</scope>
    <source>
        <strain evidence="1 2">AK7</strain>
    </source>
</reference>
<evidence type="ECO:0008006" key="3">
    <source>
        <dbReference type="Google" id="ProtNLM"/>
    </source>
</evidence>